<name>A0A9Q3E6V1_9BASI</name>
<dbReference type="EMBL" id="AVOT02024907">
    <property type="protein sequence ID" value="MBW0515854.1"/>
    <property type="molecule type" value="Genomic_DNA"/>
</dbReference>
<evidence type="ECO:0000313" key="4">
    <source>
        <dbReference type="Proteomes" id="UP000765509"/>
    </source>
</evidence>
<proteinExistence type="predicted"/>
<dbReference type="AlphaFoldDB" id="A0A9Q3E6V1"/>
<reference evidence="3" key="1">
    <citation type="submission" date="2021-03" db="EMBL/GenBank/DDBJ databases">
        <title>Draft genome sequence of rust myrtle Austropuccinia psidii MF-1, a brazilian biotype.</title>
        <authorList>
            <person name="Quecine M.C."/>
            <person name="Pachon D.M.R."/>
            <person name="Bonatelli M.L."/>
            <person name="Correr F.H."/>
            <person name="Franceschini L.M."/>
            <person name="Leite T.F."/>
            <person name="Margarido G.R.A."/>
            <person name="Almeida C.A."/>
            <person name="Ferrarezi J.A."/>
            <person name="Labate C.A."/>
        </authorList>
    </citation>
    <scope>NUCLEOTIDE SEQUENCE</scope>
    <source>
        <strain evidence="3">MF-1</strain>
    </source>
</reference>
<dbReference type="PANTHER" id="PTHR47592">
    <property type="entry name" value="PBF68 PROTEIN"/>
    <property type="match status" value="1"/>
</dbReference>
<organism evidence="3 4">
    <name type="scientific">Austropuccinia psidii MF-1</name>
    <dbReference type="NCBI Taxonomy" id="1389203"/>
    <lineage>
        <taxon>Eukaryota</taxon>
        <taxon>Fungi</taxon>
        <taxon>Dikarya</taxon>
        <taxon>Basidiomycota</taxon>
        <taxon>Pucciniomycotina</taxon>
        <taxon>Pucciniomycetes</taxon>
        <taxon>Pucciniales</taxon>
        <taxon>Sphaerophragmiaceae</taxon>
        <taxon>Austropuccinia</taxon>
    </lineage>
</organism>
<comment type="caution">
    <text evidence="3">The sequence shown here is derived from an EMBL/GenBank/DDBJ whole genome shotgun (WGS) entry which is preliminary data.</text>
</comment>
<accession>A0A9Q3E6V1</accession>
<gene>
    <name evidence="3" type="ORF">O181_055569</name>
</gene>
<dbReference type="Proteomes" id="UP000765509">
    <property type="component" value="Unassembled WGS sequence"/>
</dbReference>
<evidence type="ECO:0000259" key="1">
    <source>
        <dbReference type="Pfam" id="PF07727"/>
    </source>
</evidence>
<protein>
    <recommendedName>
        <fullName evidence="5">Reverse transcriptase Ty1/copia-type domain-containing protein</fullName>
    </recommendedName>
</protein>
<sequence>MDVKSAFLNAPLEEDLTLAIPDGIDEDRGRKVLQLHKAIYGLKQAPLAWYNHLANVKISERFSNRLNQSVPTYPIVYNKLLQVIVRSEHRRCHSSITLCFIFVVHLQFFHILSDLQSRSSKEVCTSQTPETSTPEALEKWNMANNKAVSLIRNKLYHNVLISIVDSETVCSAYSLWLKIHSKFAPQTFINKGLIWLQWECSKFNGNIEEYIEKCQTLLLDISSIGIVIPNEILAYSISGKITRDCNTYDHIIDNLVMSGESVARPEIVMNKMLDLINHQKTKDMSSSSKEPDTSKMSALLSNAASYPYKIMYICQNGKHNPKNTTHKESSCWVEHPEFLPPSNKNKKKFNKQENEAETHQTGMTALFSSKATTLNTVNSLVVDCGVTHHMFNNKSLFSNLVETPKFKIATSDPTSNLFPVGWGTVNIVVDKKTLTLNNCLYVPHLSKNLISLLEMFDDSIAISKANKNFTITSNDQSILSGQILNNLMISNFTEHSSLLTTSKQPCWHSRLGHPSDQVLKAMGLPSFER</sequence>
<evidence type="ECO:0000259" key="2">
    <source>
        <dbReference type="Pfam" id="PF22936"/>
    </source>
</evidence>
<dbReference type="Pfam" id="PF22936">
    <property type="entry name" value="Pol_BBD"/>
    <property type="match status" value="1"/>
</dbReference>
<feature type="domain" description="Reverse transcriptase Ty1/copia-type" evidence="1">
    <location>
        <begin position="1"/>
        <end position="64"/>
    </location>
</feature>
<dbReference type="OrthoDB" id="7691805at2759"/>
<feature type="domain" description="Retrovirus-related Pol polyprotein from transposon TNT 1-94-like beta-barrel" evidence="2">
    <location>
        <begin position="381"/>
        <end position="455"/>
    </location>
</feature>
<evidence type="ECO:0008006" key="5">
    <source>
        <dbReference type="Google" id="ProtNLM"/>
    </source>
</evidence>
<dbReference type="InterPro" id="IPR013103">
    <property type="entry name" value="RVT_2"/>
</dbReference>
<keyword evidence="4" id="KW-1185">Reference proteome</keyword>
<evidence type="ECO:0000313" key="3">
    <source>
        <dbReference type="EMBL" id="MBW0515854.1"/>
    </source>
</evidence>
<dbReference type="Pfam" id="PF07727">
    <property type="entry name" value="RVT_2"/>
    <property type="match status" value="1"/>
</dbReference>
<dbReference type="Pfam" id="PF14223">
    <property type="entry name" value="Retrotran_gag_2"/>
    <property type="match status" value="1"/>
</dbReference>
<dbReference type="InterPro" id="IPR054722">
    <property type="entry name" value="PolX-like_BBD"/>
</dbReference>